<dbReference type="GO" id="GO:1990189">
    <property type="term" value="F:protein N-terminal-serine acetyltransferase activity"/>
    <property type="evidence" value="ECO:0007669"/>
    <property type="project" value="TreeGrafter"/>
</dbReference>
<sequence length="198" mass="21920">MVESSALSPVPTLRTPRLVLVPLGPEHLEDVWAGLHDEESNRLTGTRTVFTREVVAAHLERIGPADDRADWAITLPDGTYVGEVVLNELDEDDRCMNVRIALVPGMPGRGYGTEAMVAVLDHAFDAVGLHRVELSVFDFNPRAQRSYEKAGFVVEGRQRDRLRWDGRWHDSILMAVLATDPRPGIARSSDDDAPPMTA</sequence>
<dbReference type="PANTHER" id="PTHR43441">
    <property type="entry name" value="RIBOSOMAL-PROTEIN-SERINE ACETYLTRANSFERASE"/>
    <property type="match status" value="1"/>
</dbReference>
<gene>
    <name evidence="2" type="ORF">CGE01nite_27270</name>
</gene>
<dbReference type="OrthoDB" id="9814648at2"/>
<dbReference type="SUPFAM" id="SSF55729">
    <property type="entry name" value="Acyl-CoA N-acyltransferases (Nat)"/>
    <property type="match status" value="1"/>
</dbReference>
<reference evidence="2 3" key="1">
    <citation type="submission" date="2019-06" db="EMBL/GenBank/DDBJ databases">
        <title>Whole genome shotgun sequence of Cellulomonas gelida NBRC 3748.</title>
        <authorList>
            <person name="Hosoyama A."/>
            <person name="Uohara A."/>
            <person name="Ohji S."/>
            <person name="Ichikawa N."/>
        </authorList>
    </citation>
    <scope>NUCLEOTIDE SEQUENCE [LARGE SCALE GENOMIC DNA]</scope>
    <source>
        <strain evidence="2 3">NBRC 3748</strain>
    </source>
</reference>
<keyword evidence="2" id="KW-0808">Transferase</keyword>
<dbReference type="InterPro" id="IPR016181">
    <property type="entry name" value="Acyl_CoA_acyltransferase"/>
</dbReference>
<dbReference type="AlphaFoldDB" id="A0A4Y3KP90"/>
<organism evidence="2 3">
    <name type="scientific">Cellulomonas gelida</name>
    <dbReference type="NCBI Taxonomy" id="1712"/>
    <lineage>
        <taxon>Bacteria</taxon>
        <taxon>Bacillati</taxon>
        <taxon>Actinomycetota</taxon>
        <taxon>Actinomycetes</taxon>
        <taxon>Micrococcales</taxon>
        <taxon>Cellulomonadaceae</taxon>
        <taxon>Cellulomonas</taxon>
    </lineage>
</organism>
<name>A0A4Y3KP90_9CELL</name>
<dbReference type="Proteomes" id="UP000320461">
    <property type="component" value="Unassembled WGS sequence"/>
</dbReference>
<dbReference type="GO" id="GO:0008999">
    <property type="term" value="F:protein-N-terminal-alanine acetyltransferase activity"/>
    <property type="evidence" value="ECO:0007669"/>
    <property type="project" value="TreeGrafter"/>
</dbReference>
<dbReference type="PROSITE" id="PS51186">
    <property type="entry name" value="GNAT"/>
    <property type="match status" value="1"/>
</dbReference>
<dbReference type="PANTHER" id="PTHR43441:SF10">
    <property type="entry name" value="ACETYLTRANSFERASE"/>
    <property type="match status" value="1"/>
</dbReference>
<protein>
    <submittedName>
        <fullName evidence="2">Acetyltransferase</fullName>
    </submittedName>
</protein>
<dbReference type="RefSeq" id="WP_048343018.1">
    <property type="nucleotide sequence ID" value="NZ_BJLQ01000036.1"/>
</dbReference>
<feature type="domain" description="N-acetyltransferase" evidence="1">
    <location>
        <begin position="18"/>
        <end position="179"/>
    </location>
</feature>
<proteinExistence type="predicted"/>
<keyword evidence="3" id="KW-1185">Reference proteome</keyword>
<dbReference type="InterPro" id="IPR051908">
    <property type="entry name" value="Ribosomal_N-acetyltransferase"/>
</dbReference>
<evidence type="ECO:0000313" key="2">
    <source>
        <dbReference type="EMBL" id="GEA85476.1"/>
    </source>
</evidence>
<evidence type="ECO:0000259" key="1">
    <source>
        <dbReference type="PROSITE" id="PS51186"/>
    </source>
</evidence>
<dbReference type="EMBL" id="BJLQ01000036">
    <property type="protein sequence ID" value="GEA85476.1"/>
    <property type="molecule type" value="Genomic_DNA"/>
</dbReference>
<accession>A0A4Y3KP90</accession>
<dbReference type="Gene3D" id="3.40.630.30">
    <property type="match status" value="1"/>
</dbReference>
<evidence type="ECO:0000313" key="3">
    <source>
        <dbReference type="Proteomes" id="UP000320461"/>
    </source>
</evidence>
<dbReference type="InterPro" id="IPR000182">
    <property type="entry name" value="GNAT_dom"/>
</dbReference>
<comment type="caution">
    <text evidence="2">The sequence shown here is derived from an EMBL/GenBank/DDBJ whole genome shotgun (WGS) entry which is preliminary data.</text>
</comment>
<dbReference type="Pfam" id="PF13302">
    <property type="entry name" value="Acetyltransf_3"/>
    <property type="match status" value="1"/>
</dbReference>
<dbReference type="GO" id="GO:0005737">
    <property type="term" value="C:cytoplasm"/>
    <property type="evidence" value="ECO:0007669"/>
    <property type="project" value="TreeGrafter"/>
</dbReference>